<dbReference type="Gene3D" id="3.20.20.370">
    <property type="entry name" value="Glycoside hydrolase/deacetylase"/>
    <property type="match status" value="1"/>
</dbReference>
<reference evidence="3 4" key="2">
    <citation type="submission" date="2018-06" db="EMBL/GenBank/DDBJ databases">
        <title>Metagenomic assembly of (sub)arctic Cyanobacteria and their associated microbiome from non-axenic cultures.</title>
        <authorList>
            <person name="Baurain D."/>
        </authorList>
    </citation>
    <scope>NUCLEOTIDE SEQUENCE [LARGE SCALE GENOMIC DNA]</scope>
    <source>
        <strain evidence="3">ULC041bin1</strain>
    </source>
</reference>
<name>A0A2W4YG91_9CYAN</name>
<dbReference type="Pfam" id="PF01522">
    <property type="entry name" value="Polysacc_deac_1"/>
    <property type="match status" value="1"/>
</dbReference>
<evidence type="ECO:0000313" key="4">
    <source>
        <dbReference type="Proteomes" id="UP000249081"/>
    </source>
</evidence>
<dbReference type="Proteomes" id="UP000249081">
    <property type="component" value="Unassembled WGS sequence"/>
</dbReference>
<proteinExistence type="predicted"/>
<protein>
    <submittedName>
        <fullName evidence="3">Chitin deacetylase</fullName>
    </submittedName>
</protein>
<reference evidence="4" key="1">
    <citation type="submission" date="2018-04" db="EMBL/GenBank/DDBJ databases">
        <authorList>
            <person name="Cornet L."/>
        </authorList>
    </citation>
    <scope>NUCLEOTIDE SEQUENCE [LARGE SCALE GENOMIC DNA]</scope>
</reference>
<dbReference type="AlphaFoldDB" id="A0A2W4YG91"/>
<feature type="compositionally biased region" description="Low complexity" evidence="1">
    <location>
        <begin position="238"/>
        <end position="259"/>
    </location>
</feature>
<dbReference type="EMBL" id="QBMN01000003">
    <property type="protein sequence ID" value="PZO45615.1"/>
    <property type="molecule type" value="Genomic_DNA"/>
</dbReference>
<dbReference type="InterPro" id="IPR002509">
    <property type="entry name" value="NODB_dom"/>
</dbReference>
<evidence type="ECO:0000259" key="2">
    <source>
        <dbReference type="PROSITE" id="PS51677"/>
    </source>
</evidence>
<accession>A0A2W4YG91</accession>
<organism evidence="3 4">
    <name type="scientific">Shackletoniella antarctica</name>
    <dbReference type="NCBI Taxonomy" id="268115"/>
    <lineage>
        <taxon>Bacteria</taxon>
        <taxon>Bacillati</taxon>
        <taxon>Cyanobacteriota</taxon>
        <taxon>Cyanophyceae</taxon>
        <taxon>Oculatellales</taxon>
        <taxon>Oculatellaceae</taxon>
        <taxon>Shackletoniella</taxon>
    </lineage>
</organism>
<feature type="domain" description="NodB homology" evidence="2">
    <location>
        <begin position="28"/>
        <end position="225"/>
    </location>
</feature>
<feature type="compositionally biased region" description="Pro residues" evidence="1">
    <location>
        <begin position="260"/>
        <end position="279"/>
    </location>
</feature>
<dbReference type="SUPFAM" id="SSF88713">
    <property type="entry name" value="Glycoside hydrolase/deacetylase"/>
    <property type="match status" value="1"/>
</dbReference>
<feature type="region of interest" description="Disordered" evidence="1">
    <location>
        <begin position="238"/>
        <end position="279"/>
    </location>
</feature>
<dbReference type="PANTHER" id="PTHR10587">
    <property type="entry name" value="GLYCOSYL TRANSFERASE-RELATED"/>
    <property type="match status" value="1"/>
</dbReference>
<dbReference type="PANTHER" id="PTHR10587:SF137">
    <property type="entry name" value="4-DEOXY-4-FORMAMIDO-L-ARABINOSE-PHOSPHOUNDECAPRENOL DEFORMYLASE ARND-RELATED"/>
    <property type="match status" value="1"/>
</dbReference>
<dbReference type="GO" id="GO:0016810">
    <property type="term" value="F:hydrolase activity, acting on carbon-nitrogen (but not peptide) bonds"/>
    <property type="evidence" value="ECO:0007669"/>
    <property type="project" value="InterPro"/>
</dbReference>
<gene>
    <name evidence="3" type="ORF">DCF17_00760</name>
</gene>
<dbReference type="InterPro" id="IPR050248">
    <property type="entry name" value="Polysacc_deacetylase_ArnD"/>
</dbReference>
<dbReference type="GO" id="GO:0005975">
    <property type="term" value="P:carbohydrate metabolic process"/>
    <property type="evidence" value="ECO:0007669"/>
    <property type="project" value="InterPro"/>
</dbReference>
<comment type="caution">
    <text evidence="3">The sequence shown here is derived from an EMBL/GenBank/DDBJ whole genome shotgun (WGS) entry which is preliminary data.</text>
</comment>
<sequence length="279" mass="30475">MAPPHHQLLTQVARMFPDALFYAPTQVPLVALTIDDVPTPGECDDASTRLILKALDTYNRTAKHPVRATFFVITDHFNPGSTILQEILAGGHEIANHGTTDTTPAILQPAQFARHFQEAHDRITDLTQQPIRWYRPGRGLYNRGMVDHIRLTPGYESLVALASMIPFDTMQRLSTPNLNTWYLAQFIFPGAIFVMHGGSMARCVQTAQALPGLLRLIDHQGYRVVTLSELYDSLAPSTASPALDATDATAATAATAETPAEPPPPHRPLPPAPPSRPPA</sequence>
<dbReference type="InterPro" id="IPR011330">
    <property type="entry name" value="Glyco_hydro/deAcase_b/a-brl"/>
</dbReference>
<dbReference type="PROSITE" id="PS51677">
    <property type="entry name" value="NODB"/>
    <property type="match status" value="1"/>
</dbReference>
<evidence type="ECO:0000256" key="1">
    <source>
        <dbReference type="SAM" id="MobiDB-lite"/>
    </source>
</evidence>
<evidence type="ECO:0000313" key="3">
    <source>
        <dbReference type="EMBL" id="PZO45615.1"/>
    </source>
</evidence>